<gene>
    <name evidence="2" type="ORF">FEV53_10100</name>
</gene>
<dbReference type="AlphaFoldDB" id="A0A547Q2P0"/>
<dbReference type="OrthoDB" id="63487at2"/>
<dbReference type="Proteomes" id="UP000318590">
    <property type="component" value="Unassembled WGS sequence"/>
</dbReference>
<dbReference type="InterPro" id="IPR002731">
    <property type="entry name" value="ATPase_BadF"/>
</dbReference>
<accession>A0A547Q2P0</accession>
<dbReference type="PANTHER" id="PTHR43190">
    <property type="entry name" value="N-ACETYL-D-GLUCOSAMINE KINASE"/>
    <property type="match status" value="1"/>
</dbReference>
<dbReference type="CDD" id="cd24082">
    <property type="entry name" value="ASKHA_NBD_GspK-like"/>
    <property type="match status" value="1"/>
</dbReference>
<proteinExistence type="predicted"/>
<keyword evidence="3" id="KW-1185">Reference proteome</keyword>
<comment type="caution">
    <text evidence="2">The sequence shown here is derived from an EMBL/GenBank/DDBJ whole genome shotgun (WGS) entry which is preliminary data.</text>
</comment>
<organism evidence="2 3">
    <name type="scientific">Palleronia caenipelagi</name>
    <dbReference type="NCBI Taxonomy" id="2489174"/>
    <lineage>
        <taxon>Bacteria</taxon>
        <taxon>Pseudomonadati</taxon>
        <taxon>Pseudomonadota</taxon>
        <taxon>Alphaproteobacteria</taxon>
        <taxon>Rhodobacterales</taxon>
        <taxon>Roseobacteraceae</taxon>
        <taxon>Palleronia</taxon>
    </lineage>
</organism>
<dbReference type="RefSeq" id="WP_142834694.1">
    <property type="nucleotide sequence ID" value="NZ_VFSV01000014.1"/>
</dbReference>
<dbReference type="PANTHER" id="PTHR43190:SF3">
    <property type="entry name" value="N-ACETYL-D-GLUCOSAMINE KINASE"/>
    <property type="match status" value="1"/>
</dbReference>
<dbReference type="InterPro" id="IPR052519">
    <property type="entry name" value="Euk-type_GlcNAc_Kinase"/>
</dbReference>
<dbReference type="EMBL" id="VFSV01000014">
    <property type="protein sequence ID" value="TRD20639.1"/>
    <property type="molecule type" value="Genomic_DNA"/>
</dbReference>
<evidence type="ECO:0000259" key="1">
    <source>
        <dbReference type="Pfam" id="PF01869"/>
    </source>
</evidence>
<dbReference type="InterPro" id="IPR043129">
    <property type="entry name" value="ATPase_NBD"/>
</dbReference>
<dbReference type="Gene3D" id="3.30.420.40">
    <property type="match status" value="2"/>
</dbReference>
<dbReference type="SUPFAM" id="SSF53067">
    <property type="entry name" value="Actin-like ATPase domain"/>
    <property type="match status" value="2"/>
</dbReference>
<name>A0A547Q2P0_9RHOB</name>
<protein>
    <submittedName>
        <fullName evidence="2">ATPase</fullName>
    </submittedName>
</protein>
<evidence type="ECO:0000313" key="2">
    <source>
        <dbReference type="EMBL" id="TRD20639.1"/>
    </source>
</evidence>
<evidence type="ECO:0000313" key="3">
    <source>
        <dbReference type="Proteomes" id="UP000318590"/>
    </source>
</evidence>
<sequence>MTKPTKTHVIAIDGGGTRCRIALSGSGPRVSVETGPANVFSDFSGAVEAITSGLAALADATKRTVDDLSEVPAFVGVAGVIAPDIAEQLGKALPFRQAQVADDRLAALRGALGIRDGVVAHCGTGSFIAARISGETRLAGGWGADLGDEASAQWVGRRALALTLEVVDGRRVASELSDQLLANLDGAAGILRFAARATPAEFGALAPLVTHGAEDGDAIATFILRAAGAEIDRAARAIGWQPGLPVCLTGGIGPHFARWLPPELAADLAPPDGDPLDGAISLARDFAEGLAP</sequence>
<dbReference type="Pfam" id="PF01869">
    <property type="entry name" value="BcrAD_BadFG"/>
    <property type="match status" value="1"/>
</dbReference>
<feature type="domain" description="ATPase BadF/BadG/BcrA/BcrD type" evidence="1">
    <location>
        <begin position="12"/>
        <end position="252"/>
    </location>
</feature>
<reference evidence="2 3" key="1">
    <citation type="submission" date="2019-06" db="EMBL/GenBank/DDBJ databases">
        <title>Paenimaribius caenipelagi gen. nov., sp. nov., isolated from a tidal flat.</title>
        <authorList>
            <person name="Yoon J.-H."/>
        </authorList>
    </citation>
    <scope>NUCLEOTIDE SEQUENCE [LARGE SCALE GENOMIC DNA]</scope>
    <source>
        <strain evidence="2 3">JBTF-M29</strain>
    </source>
</reference>